<dbReference type="EMBL" id="LT598653">
    <property type="protein sequence ID" value="SBV34048.1"/>
    <property type="molecule type" value="Genomic_DNA"/>
</dbReference>
<protein>
    <submittedName>
        <fullName evidence="4">Superoxide dismutase [Cu-Zn]</fullName>
        <ecNumber evidence="4">1.15.1.1</ecNumber>
    </submittedName>
</protein>
<dbReference type="CDD" id="cd00305">
    <property type="entry name" value="Cu-Zn_Superoxide_Dismutase"/>
    <property type="match status" value="1"/>
</dbReference>
<dbReference type="GO" id="GO:0004784">
    <property type="term" value="F:superoxide dismutase activity"/>
    <property type="evidence" value="ECO:0007669"/>
    <property type="project" value="UniProtKB-EC"/>
</dbReference>
<dbReference type="SUPFAM" id="SSF49329">
    <property type="entry name" value="Cu,Zn superoxide dismutase-like"/>
    <property type="match status" value="1"/>
</dbReference>
<keyword evidence="4" id="KW-0560">Oxidoreductase</keyword>
<proteinExistence type="inferred from homology"/>
<name>A0A1Y5PVM3_9SPHN</name>
<feature type="signal peptide" evidence="2">
    <location>
        <begin position="1"/>
        <end position="20"/>
    </location>
</feature>
<keyword evidence="2" id="KW-0732">Signal</keyword>
<dbReference type="KEGG" id="sphu:SPPYR_2928"/>
<evidence type="ECO:0000313" key="4">
    <source>
        <dbReference type="EMBL" id="SBV34048.1"/>
    </source>
</evidence>
<accession>A0A1Y5PVM3</accession>
<evidence type="ECO:0000256" key="2">
    <source>
        <dbReference type="SAM" id="SignalP"/>
    </source>
</evidence>
<dbReference type="InterPro" id="IPR024134">
    <property type="entry name" value="SOD_Cu/Zn_/chaperone"/>
</dbReference>
<dbReference type="InterPro" id="IPR036423">
    <property type="entry name" value="SOD-like_Cu/Zn_dom_sf"/>
</dbReference>
<dbReference type="PROSITE" id="PS51257">
    <property type="entry name" value="PROKAR_LIPOPROTEIN"/>
    <property type="match status" value="1"/>
</dbReference>
<dbReference type="GO" id="GO:0005507">
    <property type="term" value="F:copper ion binding"/>
    <property type="evidence" value="ECO:0007669"/>
    <property type="project" value="InterPro"/>
</dbReference>
<evidence type="ECO:0000259" key="3">
    <source>
        <dbReference type="Pfam" id="PF00080"/>
    </source>
</evidence>
<dbReference type="EC" id="1.15.1.1" evidence="4"/>
<dbReference type="PANTHER" id="PTHR10003">
    <property type="entry name" value="SUPEROXIDE DISMUTASE CU-ZN -RELATED"/>
    <property type="match status" value="1"/>
</dbReference>
<dbReference type="Gene3D" id="2.60.40.200">
    <property type="entry name" value="Superoxide dismutase, copper/zinc binding domain"/>
    <property type="match status" value="1"/>
</dbReference>
<sequence>MNKMSWAMIALLPLLTGCNAPDASTPPAQDDSVVAEEAAPDAAGVLPTERAVADIKTADGKPAGNASATVDDGRVMLSLQVEGLPPGEHGVHVHMTGKCDAPKFESAGAHWNPANAQHGLEAPAGQHAGDMPNLVVDANGRGKLAYELKGATFAGLMDADSSAMVVHAAADDQKTDPSGNSGDRIACGIFKAGQAVGTPTG</sequence>
<feature type="domain" description="Superoxide dismutase copper/zinc binding" evidence="3">
    <location>
        <begin position="72"/>
        <end position="189"/>
    </location>
</feature>
<dbReference type="AlphaFoldDB" id="A0A1Y5PVM3"/>
<dbReference type="Pfam" id="PF00080">
    <property type="entry name" value="Sod_Cu"/>
    <property type="match status" value="1"/>
</dbReference>
<gene>
    <name evidence="4" type="primary">sodC</name>
    <name evidence="4" type="ORF">SPPYR_2928</name>
</gene>
<evidence type="ECO:0000256" key="1">
    <source>
        <dbReference type="ARBA" id="ARBA00010457"/>
    </source>
</evidence>
<reference evidence="4" key="1">
    <citation type="submission" date="2016-03" db="EMBL/GenBank/DDBJ databases">
        <authorList>
            <person name="Ploux O."/>
        </authorList>
    </citation>
    <scope>NUCLEOTIDE SEQUENCE</scope>
    <source>
        <strain evidence="4">UC10</strain>
    </source>
</reference>
<comment type="similarity">
    <text evidence="1">Belongs to the Cu-Zn superoxide dismutase family.</text>
</comment>
<dbReference type="InterPro" id="IPR001424">
    <property type="entry name" value="SOD_Cu_Zn_dom"/>
</dbReference>
<feature type="chain" id="PRO_5013051449" evidence="2">
    <location>
        <begin position="21"/>
        <end position="201"/>
    </location>
</feature>
<organism evidence="4">
    <name type="scientific">uncultured Sphingopyxis sp</name>
    <dbReference type="NCBI Taxonomy" id="310581"/>
    <lineage>
        <taxon>Bacteria</taxon>
        <taxon>Pseudomonadati</taxon>
        <taxon>Pseudomonadota</taxon>
        <taxon>Alphaproteobacteria</taxon>
        <taxon>Sphingomonadales</taxon>
        <taxon>Sphingomonadaceae</taxon>
        <taxon>Sphingopyxis</taxon>
        <taxon>environmental samples</taxon>
    </lineage>
</organism>